<dbReference type="Pfam" id="PF00501">
    <property type="entry name" value="AMP-binding"/>
    <property type="match status" value="1"/>
</dbReference>
<comment type="caution">
    <text evidence="7">Lacks conserved residue(s) required for the propagation of feature annotation.</text>
</comment>
<comment type="function">
    <text evidence="5 7">Catalyzes the first step in the D-alanylation of lipoteichoic acid (LTA), the activation of D-alanine and its transfer onto the D-alanyl carrier protein (Dcp) DltC. In an ATP-dependent two-step reaction, forms a high energy D-alanyl-AMP intermediate, followed by transfer of the D-alanyl residue as a thiol ester to the phosphopantheinyl prosthetic group of the Dcp. D-alanylation of LTA plays an important role in modulating the properties of the cell wall in Gram-positive bacteria, influencing the net charge of the cell wall.</text>
</comment>
<dbReference type="Gene3D" id="3.40.50.12780">
    <property type="entry name" value="N-terminal domain of ligase-like"/>
    <property type="match status" value="1"/>
</dbReference>
<feature type="binding site" evidence="7">
    <location>
        <position position="385"/>
    </location>
    <ligand>
        <name>ATP</name>
        <dbReference type="ChEBI" id="CHEBI:30616"/>
    </ligand>
</feature>
<dbReference type="InterPro" id="IPR042099">
    <property type="entry name" value="ANL_N_sf"/>
</dbReference>
<dbReference type="HAMAP" id="MF_00593">
    <property type="entry name" value="DltA"/>
    <property type="match status" value="1"/>
</dbReference>
<evidence type="ECO:0000313" key="10">
    <source>
        <dbReference type="EMBL" id="QSE76037.1"/>
    </source>
</evidence>
<dbReference type="NCBIfam" id="TIGR01734">
    <property type="entry name" value="D-ala-DACP-lig"/>
    <property type="match status" value="1"/>
</dbReference>
<dbReference type="Pfam" id="PF13193">
    <property type="entry name" value="AMP-binding_C"/>
    <property type="match status" value="1"/>
</dbReference>
<proteinExistence type="inferred from homology"/>
<evidence type="ECO:0000256" key="1">
    <source>
        <dbReference type="ARBA" id="ARBA00022490"/>
    </source>
</evidence>
<evidence type="ECO:0000256" key="3">
    <source>
        <dbReference type="ARBA" id="ARBA00022741"/>
    </source>
</evidence>
<evidence type="ECO:0000256" key="6">
    <source>
        <dbReference type="ARBA" id="ARBA00061336"/>
    </source>
</evidence>
<dbReference type="Proteomes" id="UP000663608">
    <property type="component" value="Chromosome"/>
</dbReference>
<keyword evidence="1 7" id="KW-0963">Cytoplasm</keyword>
<dbReference type="InterPro" id="IPR025110">
    <property type="entry name" value="AMP-bd_C"/>
</dbReference>
<sequence>MNLVEEILEKAKSYPERTAFEEKDKAYSYQELYCAVNELSKLITDRLVSKTLTDQETQLKEPLLIFGKNSFLTLAAMLATNLLGHPYIPVDAHTPFERTAMIYTAANPLLTISSVELEAEFTALFHDTLVVEDLDWQSFTGKNVLPPLDYSHAVSGEESAYLIYTSGTTGIPKGVEVSHNNLKSFTQWMNTAFLTLDKNRILSQALYSFDLSIFSIYPSLTTGGTLVSISRDETINFKHLFERLNSTVINTWVSTPSFLDICLLEPSFKEATHPELKQFIFCGEELTVKTAHKLLTAFPSASIFNTYGPTEATGAVTSIKITPQLLKKYERLPIGYAKPGVEIKIIDNEIIIVGNSVAKGYYKNLEKTNISFFNIAGQPAYHTGDAGYLDENGLLHYQGRIDFQVKFNGYRIELQDIESNLQKSDSVEKAVVLPKTNDQHKVTALVAFIQTNQKFVDKASERAFTKQVKASLSQSIMDYMMPTKFVYLTDFPLTQNGKVDRKALAEKV</sequence>
<comment type="similarity">
    <text evidence="6 7">Belongs to the ATP-dependent AMP-binding enzyme family. DltA subfamily.</text>
</comment>
<comment type="subcellular location">
    <subcellularLocation>
        <location evidence="7">Cytoplasm</location>
    </subcellularLocation>
</comment>
<gene>
    <name evidence="7 10" type="primary">dltA</name>
    <name evidence="10" type="ORF">JW886_06075</name>
</gene>
<dbReference type="GO" id="GO:0047473">
    <property type="term" value="F:D-alanine [D-alanyl carrier protein] ligase activity"/>
    <property type="evidence" value="ECO:0007669"/>
    <property type="project" value="UniProtKB-UniRule"/>
</dbReference>
<dbReference type="FunFam" id="3.30.300.30:FF:000012">
    <property type="entry name" value="D-alanine--D-alanyl carrier protein ligase"/>
    <property type="match status" value="1"/>
</dbReference>
<dbReference type="InterPro" id="IPR010072">
    <property type="entry name" value="DltA"/>
</dbReference>
<dbReference type="SUPFAM" id="SSF56801">
    <property type="entry name" value="Acetyl-CoA synthetase-like"/>
    <property type="match status" value="1"/>
</dbReference>
<dbReference type="GO" id="GO:0070395">
    <property type="term" value="P:lipoteichoic acid biosynthetic process"/>
    <property type="evidence" value="ECO:0007669"/>
    <property type="project" value="UniProtKB-UniRule"/>
</dbReference>
<protein>
    <recommendedName>
        <fullName evidence="7">D-alanine--D-alanyl carrier protein ligase</fullName>
        <shortName evidence="7">DCL</shortName>
        <ecNumber evidence="7">6.2.1.54</ecNumber>
    </recommendedName>
    <alternativeName>
        <fullName evidence="7">D-alanine--poly(phosphoribitol) ligase subunit 1</fullName>
    </alternativeName>
    <alternativeName>
        <fullName evidence="7">D-alanine-activating enzyme</fullName>
        <shortName evidence="7">DAE</shortName>
    </alternativeName>
</protein>
<feature type="binding site" evidence="7">
    <location>
        <position position="498"/>
    </location>
    <ligand>
        <name>ATP</name>
        <dbReference type="ChEBI" id="CHEBI:30616"/>
    </ligand>
</feature>
<dbReference type="EC" id="6.2.1.54" evidence="7"/>
<dbReference type="InterPro" id="IPR045851">
    <property type="entry name" value="AMP-bd_C_sf"/>
</dbReference>
<dbReference type="GO" id="GO:0005737">
    <property type="term" value="C:cytoplasm"/>
    <property type="evidence" value="ECO:0007669"/>
    <property type="project" value="UniProtKB-SubCell"/>
</dbReference>
<dbReference type="InterPro" id="IPR044507">
    <property type="entry name" value="DltA-like"/>
</dbReference>
<dbReference type="PANTHER" id="PTHR45398:SF1">
    <property type="entry name" value="ENZYME, PUTATIVE (JCVI)-RELATED"/>
    <property type="match status" value="1"/>
</dbReference>
<dbReference type="Gene3D" id="3.30.300.30">
    <property type="match status" value="1"/>
</dbReference>
<feature type="binding site" evidence="7">
    <location>
        <position position="498"/>
    </location>
    <ligand>
        <name>D-alanine</name>
        <dbReference type="ChEBI" id="CHEBI:57416"/>
    </ligand>
</feature>
<evidence type="ECO:0000259" key="9">
    <source>
        <dbReference type="Pfam" id="PF13193"/>
    </source>
</evidence>
<dbReference type="GO" id="GO:0005524">
    <property type="term" value="F:ATP binding"/>
    <property type="evidence" value="ECO:0007669"/>
    <property type="project" value="UniProtKB-KW"/>
</dbReference>
<name>A0AA45KEV9_9LACT</name>
<feature type="binding site" evidence="7">
    <location>
        <begin position="165"/>
        <end position="166"/>
    </location>
    <ligand>
        <name>ATP</name>
        <dbReference type="ChEBI" id="CHEBI:30616"/>
    </ligand>
</feature>
<evidence type="ECO:0000256" key="4">
    <source>
        <dbReference type="ARBA" id="ARBA00022840"/>
    </source>
</evidence>
<comment type="catalytic activity">
    <reaction evidence="7">
        <text>holo-[D-alanyl-carrier protein] + D-alanine + ATP = D-alanyl-[D-alanyl-carrier protein] + AMP + diphosphate</text>
        <dbReference type="Rhea" id="RHEA:55132"/>
        <dbReference type="Rhea" id="RHEA-COMP:14102"/>
        <dbReference type="Rhea" id="RHEA-COMP:14103"/>
        <dbReference type="ChEBI" id="CHEBI:30616"/>
        <dbReference type="ChEBI" id="CHEBI:33019"/>
        <dbReference type="ChEBI" id="CHEBI:57416"/>
        <dbReference type="ChEBI" id="CHEBI:64479"/>
        <dbReference type="ChEBI" id="CHEBI:138620"/>
        <dbReference type="ChEBI" id="CHEBI:456215"/>
        <dbReference type="EC" id="6.2.1.54"/>
    </reaction>
</comment>
<feature type="domain" description="AMP-dependent synthetase/ligase" evidence="8">
    <location>
        <begin position="9"/>
        <end position="362"/>
    </location>
</feature>
<dbReference type="CDD" id="cd05945">
    <property type="entry name" value="DltA"/>
    <property type="match status" value="1"/>
</dbReference>
<dbReference type="InterPro" id="IPR000873">
    <property type="entry name" value="AMP-dep_synth/lig_dom"/>
</dbReference>
<feature type="binding site" evidence="7">
    <location>
        <position position="210"/>
    </location>
    <ligand>
        <name>D-alanine</name>
        <dbReference type="ChEBI" id="CHEBI:57416"/>
    </ligand>
</feature>
<evidence type="ECO:0000256" key="2">
    <source>
        <dbReference type="ARBA" id="ARBA00022598"/>
    </source>
</evidence>
<feature type="domain" description="AMP-binding enzyme C-terminal" evidence="9">
    <location>
        <begin position="417"/>
        <end position="498"/>
    </location>
</feature>
<dbReference type="InterPro" id="IPR020845">
    <property type="entry name" value="AMP-binding_CS"/>
</dbReference>
<dbReference type="PROSITE" id="PS00455">
    <property type="entry name" value="AMP_BINDING"/>
    <property type="match status" value="1"/>
</dbReference>
<accession>A0AA45KEV9</accession>
<keyword evidence="2 7" id="KW-0436">Ligase</keyword>
<evidence type="ECO:0000313" key="11">
    <source>
        <dbReference type="Proteomes" id="UP000663608"/>
    </source>
</evidence>
<dbReference type="RefSeq" id="WP_205871577.1">
    <property type="nucleotide sequence ID" value="NZ_CP070872.1"/>
</dbReference>
<keyword evidence="3 7" id="KW-0547">Nucleotide-binding</keyword>
<evidence type="ECO:0000259" key="8">
    <source>
        <dbReference type="Pfam" id="PF00501"/>
    </source>
</evidence>
<comment type="pathway">
    <text evidence="7">Cell wall biogenesis; lipoteichoic acid biosynthesis.</text>
</comment>
<dbReference type="EMBL" id="CP070872">
    <property type="protein sequence ID" value="QSE76037.1"/>
    <property type="molecule type" value="Genomic_DNA"/>
</dbReference>
<keyword evidence="4 7" id="KW-0067">ATP-binding</keyword>
<dbReference type="NCBIfam" id="NF003417">
    <property type="entry name" value="PRK04813.1"/>
    <property type="match status" value="1"/>
</dbReference>
<feature type="binding site" evidence="7">
    <location>
        <begin position="397"/>
        <end position="400"/>
    </location>
    <ligand>
        <name>ATP</name>
        <dbReference type="ChEBI" id="CHEBI:30616"/>
    </ligand>
</feature>
<evidence type="ECO:0000256" key="5">
    <source>
        <dbReference type="ARBA" id="ARBA00054605"/>
    </source>
</evidence>
<keyword evidence="11" id="KW-1185">Reference proteome</keyword>
<dbReference type="PANTHER" id="PTHR45398">
    <property type="match status" value="1"/>
</dbReference>
<dbReference type="AlphaFoldDB" id="A0AA45KEV9"/>
<evidence type="ECO:0000256" key="7">
    <source>
        <dbReference type="HAMAP-Rule" id="MF_00593"/>
    </source>
</evidence>
<organism evidence="10 11">
    <name type="scientific">Lactococcus taiwanensis</name>
    <dbReference type="NCBI Taxonomy" id="1151742"/>
    <lineage>
        <taxon>Bacteria</taxon>
        <taxon>Bacillati</taxon>
        <taxon>Bacillota</taxon>
        <taxon>Bacilli</taxon>
        <taxon>Lactobacillales</taxon>
        <taxon>Streptococcaceae</taxon>
        <taxon>Lactococcus</taxon>
    </lineage>
</organism>
<feature type="binding site" evidence="7">
    <location>
        <begin position="305"/>
        <end position="310"/>
    </location>
    <ligand>
        <name>ATP</name>
        <dbReference type="ChEBI" id="CHEBI:30616"/>
    </ligand>
</feature>
<dbReference type="KEGG" id="lti:JW886_06075"/>
<reference evidence="10 11" key="1">
    <citation type="submission" date="2021-02" db="EMBL/GenBank/DDBJ databases">
        <title>Complete genome sequence of Lactococcus lactis strain K_LL004.</title>
        <authorList>
            <person name="Kim H.B."/>
        </authorList>
    </citation>
    <scope>NUCLEOTIDE SEQUENCE [LARGE SCALE GENOMIC DNA]</scope>
    <source>
        <strain evidence="10 11">K_LL004</strain>
    </source>
</reference>